<protein>
    <recommendedName>
        <fullName evidence="3">Response regulatory domain-containing protein</fullName>
    </recommendedName>
</protein>
<accession>A0AAQ3UB04</accession>
<dbReference type="PROSITE" id="PS50110">
    <property type="entry name" value="RESPONSE_REGULATORY"/>
    <property type="match status" value="1"/>
</dbReference>
<dbReference type="CDD" id="cd17546">
    <property type="entry name" value="REC_hyHK_CKI1_RcsC-like"/>
    <property type="match status" value="1"/>
</dbReference>
<reference evidence="4 5" key="1">
    <citation type="submission" date="2024-02" db="EMBL/GenBank/DDBJ databases">
        <title>High-quality chromosome-scale genome assembly of Pensacola bahiagrass (Paspalum notatum Flugge var. saurae).</title>
        <authorList>
            <person name="Vega J.M."/>
            <person name="Podio M."/>
            <person name="Orjuela J."/>
            <person name="Siena L.A."/>
            <person name="Pessino S.C."/>
            <person name="Combes M.C."/>
            <person name="Mariac C."/>
            <person name="Albertini E."/>
            <person name="Pupilli F."/>
            <person name="Ortiz J.P.A."/>
            <person name="Leblanc O."/>
        </authorList>
    </citation>
    <scope>NUCLEOTIDE SEQUENCE [LARGE SCALE GENOMIC DNA]</scope>
    <source>
        <strain evidence="4">R1</strain>
        <tissue evidence="4">Leaf</tissue>
    </source>
</reference>
<dbReference type="EMBL" id="CP144752">
    <property type="protein sequence ID" value="WVZ88919.1"/>
    <property type="molecule type" value="Genomic_DNA"/>
</dbReference>
<dbReference type="Gene3D" id="3.40.50.2300">
    <property type="match status" value="1"/>
</dbReference>
<dbReference type="Pfam" id="PF00072">
    <property type="entry name" value="Response_reg"/>
    <property type="match status" value="1"/>
</dbReference>
<keyword evidence="1 2" id="KW-0597">Phosphoprotein</keyword>
<dbReference type="AlphaFoldDB" id="A0AAQ3UB04"/>
<feature type="domain" description="Response regulatory" evidence="3">
    <location>
        <begin position="74"/>
        <end position="194"/>
    </location>
</feature>
<evidence type="ECO:0000256" key="1">
    <source>
        <dbReference type="ARBA" id="ARBA00022553"/>
    </source>
</evidence>
<dbReference type="InterPro" id="IPR011006">
    <property type="entry name" value="CheY-like_superfamily"/>
</dbReference>
<evidence type="ECO:0000256" key="2">
    <source>
        <dbReference type="PROSITE-ProRule" id="PRU00169"/>
    </source>
</evidence>
<dbReference type="Proteomes" id="UP001341281">
    <property type="component" value="Chromosome 08"/>
</dbReference>
<feature type="modified residue" description="4-aspartylphosphate" evidence="2">
    <location>
        <position position="125"/>
    </location>
</feature>
<dbReference type="InterPro" id="IPR001789">
    <property type="entry name" value="Sig_transdc_resp-reg_receiver"/>
</dbReference>
<keyword evidence="5" id="KW-1185">Reference proteome</keyword>
<sequence length="209" mass="23636">MVLLLKTLRDLQVLDTQSQSSQAAGPRIVETNNDLQDLPEIIVDFVQETVASTEDACVAKDQKHEDDKPLAGLQILLPEYTFVLQTIQRKMLNQFGGNAQDGVVVASASRDGTIVPLLYDVIFMDCHMPKMDGYEATKIIREEERHHGIHTPIIAQTAHEMQEDLEKAILIGKDLHITKPIEMKRIVEVVRSVYNTRIRRNKIVLKTTL</sequence>
<proteinExistence type="predicted"/>
<evidence type="ECO:0000259" key="3">
    <source>
        <dbReference type="PROSITE" id="PS50110"/>
    </source>
</evidence>
<gene>
    <name evidence="4" type="ORF">U9M48_035386</name>
</gene>
<dbReference type="PANTHER" id="PTHR45339:SF3">
    <property type="entry name" value="HISTIDINE KINASE"/>
    <property type="match status" value="1"/>
</dbReference>
<organism evidence="4 5">
    <name type="scientific">Paspalum notatum var. saurae</name>
    <dbReference type="NCBI Taxonomy" id="547442"/>
    <lineage>
        <taxon>Eukaryota</taxon>
        <taxon>Viridiplantae</taxon>
        <taxon>Streptophyta</taxon>
        <taxon>Embryophyta</taxon>
        <taxon>Tracheophyta</taxon>
        <taxon>Spermatophyta</taxon>
        <taxon>Magnoliopsida</taxon>
        <taxon>Liliopsida</taxon>
        <taxon>Poales</taxon>
        <taxon>Poaceae</taxon>
        <taxon>PACMAD clade</taxon>
        <taxon>Panicoideae</taxon>
        <taxon>Andropogonodae</taxon>
        <taxon>Paspaleae</taxon>
        <taxon>Paspalinae</taxon>
        <taxon>Paspalum</taxon>
    </lineage>
</organism>
<dbReference type="SUPFAM" id="SSF52172">
    <property type="entry name" value="CheY-like"/>
    <property type="match status" value="1"/>
</dbReference>
<dbReference type="SMART" id="SM00448">
    <property type="entry name" value="REC"/>
    <property type="match status" value="1"/>
</dbReference>
<evidence type="ECO:0000313" key="5">
    <source>
        <dbReference type="Proteomes" id="UP001341281"/>
    </source>
</evidence>
<dbReference type="GO" id="GO:0000160">
    <property type="term" value="P:phosphorelay signal transduction system"/>
    <property type="evidence" value="ECO:0007669"/>
    <property type="project" value="InterPro"/>
</dbReference>
<dbReference type="PANTHER" id="PTHR45339">
    <property type="entry name" value="HYBRID SIGNAL TRANSDUCTION HISTIDINE KINASE J"/>
    <property type="match status" value="1"/>
</dbReference>
<evidence type="ECO:0000313" key="4">
    <source>
        <dbReference type="EMBL" id="WVZ88919.1"/>
    </source>
</evidence>
<name>A0AAQ3UB04_PASNO</name>